<feature type="domain" description="PBP" evidence="5">
    <location>
        <begin position="27"/>
        <end position="279"/>
    </location>
</feature>
<dbReference type="KEGG" id="nmv:NITMOv2_4725"/>
<dbReference type="InterPro" id="IPR011862">
    <property type="entry name" value="Phos-bd"/>
</dbReference>
<dbReference type="STRING" id="42253.NITMOv2_4725"/>
<evidence type="ECO:0000313" key="6">
    <source>
        <dbReference type="EMBL" id="ALA61094.1"/>
    </source>
</evidence>
<dbReference type="SUPFAM" id="SSF53850">
    <property type="entry name" value="Periplasmic binding protein-like II"/>
    <property type="match status" value="1"/>
</dbReference>
<dbReference type="PANTHER" id="PTHR30570">
    <property type="entry name" value="PERIPLASMIC PHOSPHATE BINDING COMPONENT OF PHOSPHATE ABC TRANSPORTER"/>
    <property type="match status" value="1"/>
</dbReference>
<dbReference type="GO" id="GO:0006817">
    <property type="term" value="P:phosphate ion transport"/>
    <property type="evidence" value="ECO:0007669"/>
    <property type="project" value="UniProtKB-UniRule"/>
</dbReference>
<comment type="function">
    <text evidence="4">Involved in the system for phosphate transport across the cytoplasmic membrane.</text>
</comment>
<dbReference type="GO" id="GO:0042301">
    <property type="term" value="F:phosphate ion binding"/>
    <property type="evidence" value="ECO:0007669"/>
    <property type="project" value="UniProtKB-UniRule"/>
</dbReference>
<keyword evidence="7" id="KW-1185">Reference proteome</keyword>
<dbReference type="PATRIC" id="fig|42253.5.peg.4658"/>
<dbReference type="CDD" id="cd13654">
    <property type="entry name" value="PBP2_phosphate_like_2"/>
    <property type="match status" value="1"/>
</dbReference>
<dbReference type="FunFam" id="3.40.190.10:FF:000156">
    <property type="entry name" value="Phosphate ABC transporter, phosphate-binding protein"/>
    <property type="match status" value="1"/>
</dbReference>
<evidence type="ECO:0000256" key="1">
    <source>
        <dbReference type="ARBA" id="ARBA00008725"/>
    </source>
</evidence>
<dbReference type="EMBL" id="CP011801">
    <property type="protein sequence ID" value="ALA61094.1"/>
    <property type="molecule type" value="Genomic_DNA"/>
</dbReference>
<dbReference type="InterPro" id="IPR024370">
    <property type="entry name" value="PBP_domain"/>
</dbReference>
<dbReference type="Pfam" id="PF12849">
    <property type="entry name" value="PBP_like_2"/>
    <property type="match status" value="1"/>
</dbReference>
<evidence type="ECO:0000256" key="2">
    <source>
        <dbReference type="ARBA" id="ARBA00022448"/>
    </source>
</evidence>
<protein>
    <recommendedName>
        <fullName evidence="4">Phosphate-binding protein</fullName>
    </recommendedName>
</protein>
<evidence type="ECO:0000259" key="5">
    <source>
        <dbReference type="Pfam" id="PF12849"/>
    </source>
</evidence>
<dbReference type="RefSeq" id="WP_053381806.1">
    <property type="nucleotide sequence ID" value="NZ_CP011801.1"/>
</dbReference>
<evidence type="ECO:0000256" key="4">
    <source>
        <dbReference type="RuleBase" id="RU367119"/>
    </source>
</evidence>
<reference evidence="6 7" key="1">
    <citation type="journal article" date="2015" name="Proc. Natl. Acad. Sci. U.S.A.">
        <title>Expanded metabolic versatility of ubiquitous nitrite-oxidizing bacteria from the genus Nitrospira.</title>
        <authorList>
            <person name="Koch H."/>
            <person name="Lucker S."/>
            <person name="Albertsen M."/>
            <person name="Kitzinger K."/>
            <person name="Herbold C."/>
            <person name="Spieck E."/>
            <person name="Nielsen P.H."/>
            <person name="Wagner M."/>
            <person name="Daims H."/>
        </authorList>
    </citation>
    <scope>NUCLEOTIDE SEQUENCE [LARGE SCALE GENOMIC DNA]</scope>
    <source>
        <strain evidence="6 7">NSP M-1</strain>
    </source>
</reference>
<dbReference type="InterPro" id="IPR050811">
    <property type="entry name" value="Phosphate_ABC_transporter"/>
</dbReference>
<gene>
    <name evidence="6" type="primary">sphX</name>
    <name evidence="6" type="ORF">NITMOv2_4725</name>
</gene>
<name>A0A0K2GJR8_NITMO</name>
<dbReference type="AlphaFoldDB" id="A0A0K2GJR8"/>
<keyword evidence="3" id="KW-0732">Signal</keyword>
<dbReference type="Proteomes" id="UP000069205">
    <property type="component" value="Chromosome"/>
</dbReference>
<dbReference type="OrthoDB" id="9790048at2"/>
<comment type="similarity">
    <text evidence="1 4">Belongs to the PstS family.</text>
</comment>
<evidence type="ECO:0000313" key="7">
    <source>
        <dbReference type="Proteomes" id="UP000069205"/>
    </source>
</evidence>
<keyword evidence="2 4" id="KW-0813">Transport</keyword>
<proteinExistence type="inferred from homology"/>
<dbReference type="PANTHER" id="PTHR30570:SF1">
    <property type="entry name" value="PHOSPHATE-BINDING PROTEIN PSTS"/>
    <property type="match status" value="1"/>
</dbReference>
<organism evidence="6 7">
    <name type="scientific">Nitrospira moscoviensis</name>
    <dbReference type="NCBI Taxonomy" id="42253"/>
    <lineage>
        <taxon>Bacteria</taxon>
        <taxon>Pseudomonadati</taxon>
        <taxon>Nitrospirota</taxon>
        <taxon>Nitrospiria</taxon>
        <taxon>Nitrospirales</taxon>
        <taxon>Nitrospiraceae</taxon>
        <taxon>Nitrospira</taxon>
    </lineage>
</organism>
<dbReference type="NCBIfam" id="TIGR02136">
    <property type="entry name" value="ptsS_2"/>
    <property type="match status" value="1"/>
</dbReference>
<keyword evidence="4" id="KW-0592">Phosphate transport</keyword>
<evidence type="ECO:0000256" key="3">
    <source>
        <dbReference type="ARBA" id="ARBA00022729"/>
    </source>
</evidence>
<accession>A0A0K2GJR8</accession>
<sequence>MFSTAKIWTYAAAVLLALYVAWVVAASGKGRTVPLITIDGSSTVFPITEAAAEDFQLAQQGRIRITVGISGTGGGFKKFCRGETDIQDASRPIAPAEREMCRQHGVGYHELPVAYDAMTIVVSRRNTWIDRITLEELKRMWEPSAQRAVTRWNQIRPEWPDAPLQLFGAGSDSGTFDYFTEAVVGKAKASRGDYTASEDDNTLVQGIMRDRYALGYLPYGYYENNQHQLRAIPVDAGHGPILPSRETVENGAYRPLSRPLLIYVNEKSAARPEVEQFVESYLTAAGRLATEVGFVPLPGEVYRMAAEHFRARRVGTVFAAKPAAGLPLIEIVKLEPAL</sequence>
<dbReference type="Gene3D" id="3.40.190.10">
    <property type="entry name" value="Periplasmic binding protein-like II"/>
    <property type="match status" value="2"/>
</dbReference>